<dbReference type="EMBL" id="OY731404">
    <property type="protein sequence ID" value="CAJ1969749.1"/>
    <property type="molecule type" value="Genomic_DNA"/>
</dbReference>
<gene>
    <name evidence="1" type="ORF">AYBTSS11_LOCUS22422</name>
</gene>
<sequence length="72" mass="8191">MADNTRSKYTSEKLDELLLKFTSFQNSMTERLDEVVNRVLALESTSLPVSPCPLKVSPLSENFTHKHLPKLD</sequence>
<dbReference type="Gramene" id="rna-AYBTSS11_LOCUS22422">
    <property type="protein sequence ID" value="CAJ1969749.1"/>
    <property type="gene ID" value="gene-AYBTSS11_LOCUS22422"/>
</dbReference>
<keyword evidence="2" id="KW-1185">Reference proteome</keyword>
<evidence type="ECO:0000313" key="1">
    <source>
        <dbReference type="EMBL" id="CAJ1969749.1"/>
    </source>
</evidence>
<dbReference type="AlphaFoldDB" id="A0AA86TB84"/>
<proteinExistence type="predicted"/>
<evidence type="ECO:0000313" key="2">
    <source>
        <dbReference type="Proteomes" id="UP001189624"/>
    </source>
</evidence>
<feature type="non-terminal residue" evidence="1">
    <location>
        <position position="72"/>
    </location>
</feature>
<name>A0AA86TB84_9FABA</name>
<dbReference type="Proteomes" id="UP001189624">
    <property type="component" value="Chromosome 7"/>
</dbReference>
<organism evidence="1 2">
    <name type="scientific">Sphenostylis stenocarpa</name>
    <dbReference type="NCBI Taxonomy" id="92480"/>
    <lineage>
        <taxon>Eukaryota</taxon>
        <taxon>Viridiplantae</taxon>
        <taxon>Streptophyta</taxon>
        <taxon>Embryophyta</taxon>
        <taxon>Tracheophyta</taxon>
        <taxon>Spermatophyta</taxon>
        <taxon>Magnoliopsida</taxon>
        <taxon>eudicotyledons</taxon>
        <taxon>Gunneridae</taxon>
        <taxon>Pentapetalae</taxon>
        <taxon>rosids</taxon>
        <taxon>fabids</taxon>
        <taxon>Fabales</taxon>
        <taxon>Fabaceae</taxon>
        <taxon>Papilionoideae</taxon>
        <taxon>50 kb inversion clade</taxon>
        <taxon>NPAAA clade</taxon>
        <taxon>indigoferoid/millettioid clade</taxon>
        <taxon>Phaseoleae</taxon>
        <taxon>Sphenostylis</taxon>
    </lineage>
</organism>
<reference evidence="1" key="1">
    <citation type="submission" date="2023-10" db="EMBL/GenBank/DDBJ databases">
        <authorList>
            <person name="Domelevo Entfellner J.-B."/>
        </authorList>
    </citation>
    <scope>NUCLEOTIDE SEQUENCE</scope>
</reference>
<accession>A0AA86TB84</accession>
<protein>
    <submittedName>
        <fullName evidence="1">Uncharacterized protein</fullName>
    </submittedName>
</protein>